<name>C0FTH1_9FIRM</name>
<dbReference type="AlphaFoldDB" id="C0FTH1"/>
<evidence type="ECO:0000313" key="2">
    <source>
        <dbReference type="Proteomes" id="UP000003561"/>
    </source>
</evidence>
<sequence>MRAIMNSKKGKKVHLEIILFFIVSIYCLLAPNRETCMDDTWISSIVGLSGSVKLFSVKLFLLAPLWWGILCYILLRLANPYLKEHGVKLQINNRIYKALIKIFTIAFLIALIYWSCGFTLYVVFPPMPFLVGYYIMNHRIILGISWCIEAILIYVSFET</sequence>
<evidence type="ECO:0000313" key="1">
    <source>
        <dbReference type="EMBL" id="EEG94130.1"/>
    </source>
</evidence>
<dbReference type="Proteomes" id="UP000003561">
    <property type="component" value="Unassembled WGS sequence"/>
</dbReference>
<reference evidence="1 2" key="1">
    <citation type="submission" date="2009-02" db="EMBL/GenBank/DDBJ databases">
        <authorList>
            <person name="Fulton L."/>
            <person name="Clifton S."/>
            <person name="Fulton B."/>
            <person name="Xu J."/>
            <person name="Minx P."/>
            <person name="Pepin K.H."/>
            <person name="Johnson M."/>
            <person name="Bhonagiri V."/>
            <person name="Nash W.E."/>
            <person name="Mardis E.R."/>
            <person name="Wilson R.K."/>
        </authorList>
    </citation>
    <scope>NUCLEOTIDE SEQUENCE [LARGE SCALE GENOMIC DNA]</scope>
    <source>
        <strain evidence="1 2">DSM 16841</strain>
    </source>
</reference>
<organism evidence="1 2">
    <name type="scientific">Roseburia inulinivorans DSM 16841</name>
    <dbReference type="NCBI Taxonomy" id="622312"/>
    <lineage>
        <taxon>Bacteria</taxon>
        <taxon>Bacillati</taxon>
        <taxon>Bacillota</taxon>
        <taxon>Clostridia</taxon>
        <taxon>Lachnospirales</taxon>
        <taxon>Lachnospiraceae</taxon>
        <taxon>Roseburia</taxon>
    </lineage>
</organism>
<protein>
    <submittedName>
        <fullName evidence="1">Uncharacterized protein</fullName>
    </submittedName>
</protein>
<accession>C0FTH1</accession>
<reference evidence="1 2" key="2">
    <citation type="submission" date="2009-03" db="EMBL/GenBank/DDBJ databases">
        <title>Draft genome sequence of Roseburia inulinivorans (DSM 16841).</title>
        <authorList>
            <person name="Sudarsanam P."/>
            <person name="Ley R."/>
            <person name="Guruge J."/>
            <person name="Turnbaugh P.J."/>
            <person name="Mahowald M."/>
            <person name="Liep D."/>
            <person name="Gordon J."/>
        </authorList>
    </citation>
    <scope>NUCLEOTIDE SEQUENCE [LARGE SCALE GENOMIC DNA]</scope>
    <source>
        <strain evidence="1 2">DSM 16841</strain>
    </source>
</reference>
<gene>
    <name evidence="1" type="ORF">ROSEINA2194_02042</name>
</gene>
<comment type="caution">
    <text evidence="1">The sequence shown here is derived from an EMBL/GenBank/DDBJ whole genome shotgun (WGS) entry which is preliminary data.</text>
</comment>
<dbReference type="EMBL" id="ACFY01000086">
    <property type="protein sequence ID" value="EEG94130.1"/>
    <property type="molecule type" value="Genomic_DNA"/>
</dbReference>
<proteinExistence type="predicted"/>